<dbReference type="Gene3D" id="1.25.40.10">
    <property type="entry name" value="Tetratricopeptide repeat domain"/>
    <property type="match status" value="4"/>
</dbReference>
<dbReference type="Pfam" id="PF08238">
    <property type="entry name" value="Sel1"/>
    <property type="match status" value="13"/>
</dbReference>
<dbReference type="HOGENOM" id="CLU_263736_0_0_9"/>
<organism evidence="1 2">
    <name type="scientific">Paenibacillus mucilaginosus K02</name>
    <dbReference type="NCBI Taxonomy" id="997761"/>
    <lineage>
        <taxon>Bacteria</taxon>
        <taxon>Bacillati</taxon>
        <taxon>Bacillota</taxon>
        <taxon>Bacilli</taxon>
        <taxon>Bacillales</taxon>
        <taxon>Paenibacillaceae</taxon>
        <taxon>Paenibacillus</taxon>
    </lineage>
</organism>
<proteinExistence type="predicted"/>
<accession>I0BTM9</accession>
<dbReference type="EMBL" id="CP003422">
    <property type="protein sequence ID" value="AFH65726.1"/>
    <property type="molecule type" value="Genomic_DNA"/>
</dbReference>
<dbReference type="InterPro" id="IPR050767">
    <property type="entry name" value="Sel1_AlgK"/>
</dbReference>
<gene>
    <name evidence="1" type="ORF">B2K_34355</name>
</gene>
<dbReference type="PANTHER" id="PTHR11102:SF160">
    <property type="entry name" value="ERAD-ASSOCIATED E3 UBIQUITIN-PROTEIN LIGASE COMPONENT HRD3"/>
    <property type="match status" value="1"/>
</dbReference>
<evidence type="ECO:0000313" key="2">
    <source>
        <dbReference type="Proteomes" id="UP000007392"/>
    </source>
</evidence>
<protein>
    <submittedName>
        <fullName evidence="1">Uncharacterized protein</fullName>
    </submittedName>
</protein>
<dbReference type="PATRIC" id="fig|997761.3.peg.6915"/>
<dbReference type="PANTHER" id="PTHR11102">
    <property type="entry name" value="SEL-1-LIKE PROTEIN"/>
    <property type="match status" value="1"/>
</dbReference>
<dbReference type="InterPro" id="IPR011990">
    <property type="entry name" value="TPR-like_helical_dom_sf"/>
</dbReference>
<dbReference type="SUPFAM" id="SSF81901">
    <property type="entry name" value="HCP-like"/>
    <property type="match status" value="5"/>
</dbReference>
<sequence length="1273" mass="144325">MNLDQIEFEEDDLLDFEKDADTFIDNDLLEEILLLTSLFENIQPLTLETIQQFLLYKKLSYRMPKIRAELKKVSKYYNDLRFNRIKLNNNSFAYYVLKKYFSSQDIEDFIFSVFEWMSISPYLLEDFIGSFILFIKHNNLLSETKFNESITLFIETLKDDSIRISEIGMFLINNSEYWELSFKFINRAVDLENSEAISFLGYSYLTGNKISKDIVKAERLLTRASELGSIKSKLILASVLFNGEGLEKNVERGYSILKQAVELGSKKAKYNLALRYSFGIDIPVDLDKSNQYLWELIDVDYVDAMRLMGCKLVSGDGVVRDVYQGLELLKKSTNKGSKSAKFELARYLTTVFETEIEFEEGLQYLEELVQENHVDSKRHLSELIISGQCVKKDIDIGIKLLMELVNDGDEESIVEYARLHFEGGSVFDRDINKGQEVLENFINNSQEANIASSYLGELLVYGQYVERNPEKGISLLEKSSDSGHLLSIRRLASKYLYGIGVPVDFHKGENILLKAISRGDVSAKYQYSKALLNKKGRTEQEKTSALELLNNAAVLGSLGAKTYLATLLIDGEIIPSNVDKGLEHLNESIALAYPPAMRELGYRQVTGIGIPRSTQNGEKLLKRAILLGDILAKTILGKAIIFGDVENANVSEGFLLLEEASMAEEPNSMRILGTMLLKGVHGHRDKKRGEELLRLASKKKDSLASLQLANMLLDGVLINSNIDEGKQLLIALFEEGDADGTIELANRLISGKAFDKDVTKGLQLLEQASQNNIVNAKFEYAYKIITGENGIAKNLKKGEQLLREALLNSHIDSSRFLAQLLIDGTLQELEPNEGIKLLEKLEKDNDALAMEQLGEYYLEGIYVERNIEKGLQLFEKIKTTKNQECKVNYAVRLITGDIIPKDETKGMKLLAETALSGSQMAKYRLAEVYIFDRLATNKIEEGLGILSELVQDGDDNAKETWALLLIHGHGLKRDAQKGIEMLEHLVKKDNLSSMLTYSKLLLEGRYIPKDTIKGEKLLKHLCHKGVAKADYMLANRYLLGEGLKKHVANGIEKLRKAANLSVRPAMLEYGMRLKKGNKVQKNETKGNEFIDKALKNAKADELHELGVVAYQNKDNELATKLLFEAYNKGTDDSGSSLVYMYRRNELRCDMSKINGFSLLQKGLLNNSTTAVLNLVLMLVRDEKSEEVWRMADEIIRKSSECSLSMDWWYDISEHDDDEGHLIIGWLAKHEKICDISNIRYQERFKKLLTRGWYIPDWMLEENSVQENKGILVN</sequence>
<name>I0BTM9_9BACL</name>
<dbReference type="AlphaFoldDB" id="I0BTM9"/>
<dbReference type="InterPro" id="IPR006597">
    <property type="entry name" value="Sel1-like"/>
</dbReference>
<dbReference type="SMART" id="SM00671">
    <property type="entry name" value="SEL1"/>
    <property type="match status" value="18"/>
</dbReference>
<reference evidence="1 2" key="1">
    <citation type="submission" date="2013-06" db="EMBL/GenBank/DDBJ databases">
        <title>Complete genome sequence of Paenibacillus mucilaginosus K02.</title>
        <authorList>
            <person name="Xiao B."/>
            <person name="Sun L."/>
            <person name="Xiao L."/>
            <person name="Lian B."/>
        </authorList>
    </citation>
    <scope>NUCLEOTIDE SEQUENCE [LARGE SCALE GENOMIC DNA]</scope>
    <source>
        <strain evidence="1 2">K02</strain>
    </source>
</reference>
<dbReference type="Proteomes" id="UP000007392">
    <property type="component" value="Chromosome"/>
</dbReference>
<dbReference type="KEGG" id="pmw:B2K_34355"/>
<evidence type="ECO:0000313" key="1">
    <source>
        <dbReference type="EMBL" id="AFH65726.1"/>
    </source>
</evidence>